<comment type="miscellaneous">
    <text evidence="15">In the RecBCD complex, RecB has a slow 3'-5' helicase, an exonuclease activity and loads RecA onto ssDNA, RecD has a fast 5'-3' helicase activity, while RecC stimulates the ATPase and processivity of the RecB helicase and contributes to recognition of the Chi site.</text>
</comment>
<dbReference type="GO" id="GO:0016887">
    <property type="term" value="F:ATP hydrolysis activity"/>
    <property type="evidence" value="ECO:0007669"/>
    <property type="project" value="RHEA"/>
</dbReference>
<dbReference type="NCBIfam" id="TIGR00609">
    <property type="entry name" value="recB"/>
    <property type="match status" value="1"/>
</dbReference>
<keyword evidence="9 15" id="KW-0460">Magnesium</keyword>
<evidence type="ECO:0000256" key="12">
    <source>
        <dbReference type="ARBA" id="ARBA00023235"/>
    </source>
</evidence>
<comment type="domain">
    <text evidence="15">The C-terminal domain has nuclease activity and interacts with RecD. It interacts with RecA, facilitating its loading onto ssDNA.</text>
</comment>
<evidence type="ECO:0000259" key="19">
    <source>
        <dbReference type="PROSITE" id="PS51217"/>
    </source>
</evidence>
<comment type="function">
    <text evidence="15">A helicase/nuclease that prepares dsDNA breaks (DSB) for recombinational DNA repair. Binds to DSBs and unwinds DNA via a highly rapid and processive ATP-dependent bidirectional helicase activity. Unwinds dsDNA until it encounters a Chi (crossover hotspot instigator) sequence from the 3' direction. Cuts ssDNA a few nucleotides 3' to the Chi site. The properties and activities of the enzyme are changed at Chi. The Chi-altered holoenzyme produces a long 3'-ssDNA overhang and facilitates RecA-binding to the ssDNA for homologous DNA recombination and repair. Holoenzyme degrades any linearized DNA that is unable to undergo homologous recombination. In the holoenzyme this subunit contributes ATPase, 3'-5' helicase, exonuclease activity and loads RecA onto ssDNA.</text>
</comment>
<evidence type="ECO:0000256" key="3">
    <source>
        <dbReference type="ARBA" id="ARBA00022741"/>
    </source>
</evidence>
<evidence type="ECO:0000256" key="14">
    <source>
        <dbReference type="ARBA" id="ARBA00048988"/>
    </source>
</evidence>
<feature type="binding site" evidence="15">
    <location>
        <position position="1108"/>
    </location>
    <ligand>
        <name>Mg(2+)</name>
        <dbReference type="ChEBI" id="CHEBI:18420"/>
    </ligand>
</feature>
<evidence type="ECO:0000256" key="1">
    <source>
        <dbReference type="ARBA" id="ARBA00022722"/>
    </source>
</evidence>
<dbReference type="InterPro" id="IPR027417">
    <property type="entry name" value="P-loop_NTPase"/>
</dbReference>
<evidence type="ECO:0000256" key="6">
    <source>
        <dbReference type="ARBA" id="ARBA00022806"/>
    </source>
</evidence>
<evidence type="ECO:0000256" key="9">
    <source>
        <dbReference type="ARBA" id="ARBA00022842"/>
    </source>
</evidence>
<evidence type="ECO:0000256" key="15">
    <source>
        <dbReference type="HAMAP-Rule" id="MF_01485"/>
    </source>
</evidence>
<dbReference type="InterPro" id="IPR014016">
    <property type="entry name" value="UvrD-like_ATP-bd"/>
</dbReference>
<dbReference type="Gene3D" id="3.90.320.10">
    <property type="match status" value="1"/>
</dbReference>
<dbReference type="InterPro" id="IPR004586">
    <property type="entry name" value="RecB"/>
</dbReference>
<evidence type="ECO:0000256" key="8">
    <source>
        <dbReference type="ARBA" id="ARBA00022840"/>
    </source>
</evidence>
<dbReference type="Pfam" id="PF12705">
    <property type="entry name" value="PDDEXK_1"/>
    <property type="match status" value="1"/>
</dbReference>
<dbReference type="Pfam" id="PF00580">
    <property type="entry name" value="UvrD-helicase"/>
    <property type="match status" value="1"/>
</dbReference>
<comment type="subunit">
    <text evidence="15">Heterotrimer of RecB, RecC and RecD. All subunits contribute to DNA-binding. Interacts with RecA.</text>
</comment>
<dbReference type="InterPro" id="IPR038726">
    <property type="entry name" value="PDDEXK_AddAB-type"/>
</dbReference>
<feature type="domain" description="UvrD-like helicase C-terminal" evidence="19">
    <location>
        <begin position="505"/>
        <end position="778"/>
    </location>
</feature>
<dbReference type="GO" id="GO:0000724">
    <property type="term" value="P:double-strand break repair via homologous recombination"/>
    <property type="evidence" value="ECO:0007669"/>
    <property type="project" value="UniProtKB-UniRule"/>
</dbReference>
<evidence type="ECO:0000313" key="21">
    <source>
        <dbReference type="Proteomes" id="UP000185766"/>
    </source>
</evidence>
<dbReference type="GO" id="GO:0005524">
    <property type="term" value="F:ATP binding"/>
    <property type="evidence" value="ECO:0007669"/>
    <property type="project" value="UniProtKB-UniRule"/>
</dbReference>
<dbReference type="PROSITE" id="PS51217">
    <property type="entry name" value="UVRD_HELICASE_CTER"/>
    <property type="match status" value="1"/>
</dbReference>
<evidence type="ECO:0000256" key="10">
    <source>
        <dbReference type="ARBA" id="ARBA00023125"/>
    </source>
</evidence>
<dbReference type="AlphaFoldDB" id="A0A1H7T3G7"/>
<keyword evidence="12 15" id="KW-0413">Isomerase</keyword>
<feature type="compositionally biased region" description="Polar residues" evidence="17">
    <location>
        <begin position="909"/>
        <end position="921"/>
    </location>
</feature>
<dbReference type="SUPFAM" id="SSF52980">
    <property type="entry name" value="Restriction endonuclease-like"/>
    <property type="match status" value="1"/>
</dbReference>
<feature type="binding site" evidence="15">
    <location>
        <position position="994"/>
    </location>
    <ligand>
        <name>Mg(2+)</name>
        <dbReference type="ChEBI" id="CHEBI:18420"/>
    </ligand>
</feature>
<gene>
    <name evidence="15" type="primary">recB</name>
    <name evidence="20" type="ORF">SAMN05216214_12217</name>
</gene>
<comment type="catalytic activity">
    <reaction evidence="13 15">
        <text>Couples ATP hydrolysis with the unwinding of duplex DNA by translocating in the 3'-5' direction.</text>
        <dbReference type="EC" id="5.6.2.4"/>
    </reaction>
</comment>
<comment type="catalytic activity">
    <reaction evidence="14 15">
        <text>ATP + H2O = ADP + phosphate + H(+)</text>
        <dbReference type="Rhea" id="RHEA:13065"/>
        <dbReference type="ChEBI" id="CHEBI:15377"/>
        <dbReference type="ChEBI" id="CHEBI:15378"/>
        <dbReference type="ChEBI" id="CHEBI:30616"/>
        <dbReference type="ChEBI" id="CHEBI:43474"/>
        <dbReference type="ChEBI" id="CHEBI:456216"/>
        <dbReference type="EC" id="5.6.2.4"/>
    </reaction>
</comment>
<dbReference type="InterPro" id="IPR011335">
    <property type="entry name" value="Restrct_endonuc-II-like"/>
</dbReference>
<proteinExistence type="inferred from homology"/>
<comment type="domain">
    <text evidence="15">The N-terminal DNA-binding domain is a ssDNA-dependent ATPase and has ATP-dependent 3'-5' helicase function. This domain interacts with RecC.</text>
</comment>
<dbReference type="Gene3D" id="1.10.3170.10">
    <property type="entry name" value="Recbcd, chain B, domain 2"/>
    <property type="match status" value="1"/>
</dbReference>
<comment type="catalytic activity">
    <reaction evidence="15">
        <text>Exonucleolytic cleavage (in the presence of ATP) in either 5'- to 3'- or 3'- to 5'-direction to yield 5'-phosphooligonucleotides.</text>
        <dbReference type="EC" id="3.1.11.5"/>
    </reaction>
</comment>
<keyword evidence="10 15" id="KW-0238">DNA-binding</keyword>
<feature type="active site" description="For nuclease activity" evidence="15">
    <location>
        <position position="1121"/>
    </location>
</feature>
<evidence type="ECO:0000256" key="2">
    <source>
        <dbReference type="ARBA" id="ARBA00022723"/>
    </source>
</evidence>
<feature type="region of interest" description="Nuclease activity, interacts with RecD and RecA" evidence="15">
    <location>
        <begin position="933"/>
        <end position="1214"/>
    </location>
</feature>
<dbReference type="InterPro" id="IPR011604">
    <property type="entry name" value="PDDEXK-like_dom_sf"/>
</dbReference>
<keyword evidence="3 15" id="KW-0547">Nucleotide-binding</keyword>
<keyword evidence="7 15" id="KW-0269">Exonuclease</keyword>
<dbReference type="EC" id="5.6.2.4" evidence="15"/>
<dbReference type="GO" id="GO:0003677">
    <property type="term" value="F:DNA binding"/>
    <property type="evidence" value="ECO:0007669"/>
    <property type="project" value="UniProtKB-UniRule"/>
</dbReference>
<dbReference type="Gene3D" id="1.10.486.10">
    <property type="entry name" value="PCRA, domain 4"/>
    <property type="match status" value="1"/>
</dbReference>
<evidence type="ECO:0000256" key="7">
    <source>
        <dbReference type="ARBA" id="ARBA00022839"/>
    </source>
</evidence>
<keyword evidence="5 15" id="KW-0378">Hydrolase</keyword>
<evidence type="ECO:0000313" key="20">
    <source>
        <dbReference type="EMBL" id="SEL78826.1"/>
    </source>
</evidence>
<feature type="domain" description="UvrD-like helicase ATP-binding" evidence="18">
    <location>
        <begin position="2"/>
        <end position="475"/>
    </location>
</feature>
<dbReference type="InterPro" id="IPR014017">
    <property type="entry name" value="DNA_helicase_UvrD-like_C"/>
</dbReference>
<feature type="binding site" evidence="16">
    <location>
        <begin position="23"/>
        <end position="30"/>
    </location>
    <ligand>
        <name>ATP</name>
        <dbReference type="ChEBI" id="CHEBI:30616"/>
    </ligand>
</feature>
<evidence type="ECO:0000259" key="18">
    <source>
        <dbReference type="PROSITE" id="PS51198"/>
    </source>
</evidence>
<reference evidence="20 21" key="1">
    <citation type="submission" date="2016-10" db="EMBL/GenBank/DDBJ databases">
        <authorList>
            <person name="de Groot N.N."/>
        </authorList>
    </citation>
    <scope>NUCLEOTIDE SEQUENCE [LARGE SCALE GENOMIC DNA]</scope>
    <source>
        <strain evidence="20 21">JCM 19513</strain>
    </source>
</reference>
<dbReference type="GO" id="GO:0008854">
    <property type="term" value="F:exodeoxyribonuclease V activity"/>
    <property type="evidence" value="ECO:0007669"/>
    <property type="project" value="UniProtKB-EC"/>
</dbReference>
<dbReference type="RefSeq" id="WP_235821668.1">
    <property type="nucleotide sequence ID" value="NZ_FOAS01000022.1"/>
</dbReference>
<dbReference type="SUPFAM" id="SSF52540">
    <property type="entry name" value="P-loop containing nucleoside triphosphate hydrolases"/>
    <property type="match status" value="1"/>
</dbReference>
<keyword evidence="21" id="KW-1185">Reference proteome</keyword>
<accession>A0A1H7T3G7</accession>
<dbReference type="PANTHER" id="PTHR11070">
    <property type="entry name" value="UVRD / RECB / PCRA DNA HELICASE FAMILY MEMBER"/>
    <property type="match status" value="1"/>
</dbReference>
<protein>
    <recommendedName>
        <fullName evidence="15">RecBCD enzyme subunit RecB</fullName>
        <ecNumber evidence="15">3.1.11.5</ecNumber>
        <ecNumber evidence="15">5.6.2.4</ecNumber>
    </recommendedName>
    <alternativeName>
        <fullName evidence="15">DNA 3'-5' helicase subunit RecB</fullName>
    </alternativeName>
    <alternativeName>
        <fullName evidence="15">Exonuclease V subunit RecB</fullName>
        <shortName evidence="15">ExoV subunit RecB</shortName>
    </alternativeName>
    <alternativeName>
        <fullName evidence="15">Helicase/nuclease RecBCD subunit RecB</fullName>
    </alternativeName>
</protein>
<dbReference type="EMBL" id="FOAS01000022">
    <property type="protein sequence ID" value="SEL78826.1"/>
    <property type="molecule type" value="Genomic_DNA"/>
</dbReference>
<sequence>MSTHNVELDVIRFPLHGNRLIEASAGTGKTYTIAALYLRLVLGHGDGSAASLPPLSPRQILVVTFTKAATEELRGRIRERLQQATEAFRSKAAGNRVEADPALTSLLAEYPAEQCAGAARRLQLAAESMDEAAVFTIHGWAQRMLREHAFDSGSLFTQELDSQDQSLAQEAARDYWRQFAYALPTAHAAAWQDKLASPDALLAAVRPLLNGQWQVRDKGQPVAEQSISELFAPLDKWQQAFTETFTPWQAKWLAEGQAIRQSLFAALNNGVFNGQKVRQNYLEDRLAAVDAWAASGAQPNKGEQDKIEKVAASYLATALKKGAKFEAPEPLRDLDALLELLSTQPDFWPNLRLHAAGWIAARIERDKQRLAQLDFDDLLNRLDRALQGPAGARLASAMAAQFPAALIDEFQDTDPVQYRLFEAIYRERDSTALLLIGDPKQAIYAFRGADIHTYLKARSQAATPHFTLGTNYRSSHAMVQAVNALFEQGEKSTEGAFYFAERGLPFHAVAANGRDEQWQVEGQPQAALTVWLSAEPAPSKGAYEAEMANACASEIVRLLNLAEQQQAGFAKQDELKPLRPGDIAVLVRSGREADVIRQTLRQRGVRSVYLSERDSVFTSNEAHDVLLCLRACTEPHDSRALIAALGCASLGRSWAELDALHHDEQRWEAELARFNELHSLWRKQGVLSTLYRLLRDFNVPERLLSQADSGGERRLTNLLQLAELLQQAAASLDTPAALLRHLAEQIEQGGSTGGDEALVRLESEADLVQVITIHKSKGLEYPLVFLPFIAGLREASGNDGWRYHNADGEAVLELDSSQKDAAEQAERERLQEDLRLLYVALTRARHACWLGLAAFVSGNSKSSKLHKSAIGYLLSHGQPLDAASLKEKLDTLAEQQHTSVATAPEASDTRYQPSASETPTGNARPAPIWPHERWWVASYSALAKARGALTSSEAPDSADEQTLRESSDEALATPAPSGPLASFPAGPGPGTFLHGLLEWLGLGGFNASCEAIREEVGKRCVVRQWQAWIEPLTAWLNTLRQQSLPLAEGRVQLNQLRSFQVEMEFWLGAEQVSSSAIDRLLHRHLHPSEPRPALAAETLNGMLKGFIDLVFEHDGRYYVADYKSNRLPRYDHASLSRTVLDKRYDLQCLLYTLALHRLLKTRLPDYDYQRHMGGALYLFLRGVDEQGAGLYHACPAPELIAELDALFSAETAHV</sequence>
<evidence type="ECO:0000256" key="5">
    <source>
        <dbReference type="ARBA" id="ARBA00022801"/>
    </source>
</evidence>
<dbReference type="PANTHER" id="PTHR11070:SF23">
    <property type="entry name" value="RECBCD ENZYME SUBUNIT RECB"/>
    <property type="match status" value="1"/>
</dbReference>
<keyword evidence="11 15" id="KW-0234">DNA repair</keyword>
<feature type="binding site" evidence="15">
    <location>
        <position position="1121"/>
    </location>
    <ligand>
        <name>Mg(2+)</name>
        <dbReference type="ChEBI" id="CHEBI:18420"/>
    </ligand>
</feature>
<evidence type="ECO:0000256" key="17">
    <source>
        <dbReference type="SAM" id="MobiDB-lite"/>
    </source>
</evidence>
<dbReference type="Proteomes" id="UP000185766">
    <property type="component" value="Unassembled WGS sequence"/>
</dbReference>
<evidence type="ECO:0000256" key="4">
    <source>
        <dbReference type="ARBA" id="ARBA00022763"/>
    </source>
</evidence>
<dbReference type="GO" id="GO:0005829">
    <property type="term" value="C:cytosol"/>
    <property type="evidence" value="ECO:0007669"/>
    <property type="project" value="TreeGrafter"/>
</dbReference>
<dbReference type="InterPro" id="IPR000212">
    <property type="entry name" value="DNA_helicase_UvrD/REP"/>
</dbReference>
<keyword evidence="4 15" id="KW-0227">DNA damage</keyword>
<comment type="cofactor">
    <cofactor evidence="15">
        <name>Mg(2+)</name>
        <dbReference type="ChEBI" id="CHEBI:18420"/>
    </cofactor>
    <text evidence="15">Binds 1 Mg(2+) ion per subunit.</text>
</comment>
<organism evidence="20 21">
    <name type="scientific">Atopomonas hussainii</name>
    <dbReference type="NCBI Taxonomy" id="1429083"/>
    <lineage>
        <taxon>Bacteria</taxon>
        <taxon>Pseudomonadati</taxon>
        <taxon>Pseudomonadota</taxon>
        <taxon>Gammaproteobacteria</taxon>
        <taxon>Pseudomonadales</taxon>
        <taxon>Pseudomonadaceae</taxon>
        <taxon>Atopomonas</taxon>
    </lineage>
</organism>
<keyword evidence="2 15" id="KW-0479">Metal-binding</keyword>
<dbReference type="GO" id="GO:0000287">
    <property type="term" value="F:magnesium ion binding"/>
    <property type="evidence" value="ECO:0007669"/>
    <property type="project" value="UniProtKB-UniRule"/>
</dbReference>
<dbReference type="PROSITE" id="PS51198">
    <property type="entry name" value="UVRD_HELICASE_ATP_BIND"/>
    <property type="match status" value="1"/>
</dbReference>
<dbReference type="STRING" id="1429083.GCA_001885685_02226"/>
<dbReference type="Gene3D" id="3.40.50.300">
    <property type="entry name" value="P-loop containing nucleotide triphosphate hydrolases"/>
    <property type="match status" value="2"/>
</dbReference>
<evidence type="ECO:0000256" key="13">
    <source>
        <dbReference type="ARBA" id="ARBA00034617"/>
    </source>
</evidence>
<dbReference type="Pfam" id="PF13361">
    <property type="entry name" value="UvrD_C"/>
    <property type="match status" value="2"/>
</dbReference>
<dbReference type="HAMAP" id="MF_01485">
    <property type="entry name" value="RecB"/>
    <property type="match status" value="1"/>
</dbReference>
<name>A0A1H7T3G7_9GAMM</name>
<comment type="similarity">
    <text evidence="15">Belongs to the helicase family. UvrD subfamily.</text>
</comment>
<dbReference type="GO" id="GO:0009338">
    <property type="term" value="C:exodeoxyribonuclease V complex"/>
    <property type="evidence" value="ECO:0007669"/>
    <property type="project" value="TreeGrafter"/>
</dbReference>
<dbReference type="CDD" id="cd22352">
    <property type="entry name" value="RecB_C-like"/>
    <property type="match status" value="1"/>
</dbReference>
<evidence type="ECO:0000256" key="11">
    <source>
        <dbReference type="ARBA" id="ARBA00023204"/>
    </source>
</evidence>
<evidence type="ECO:0000256" key="16">
    <source>
        <dbReference type="PROSITE-ProRule" id="PRU00560"/>
    </source>
</evidence>
<dbReference type="GO" id="GO:0043138">
    <property type="term" value="F:3'-5' DNA helicase activity"/>
    <property type="evidence" value="ECO:0007669"/>
    <property type="project" value="UniProtKB-UniRule"/>
</dbReference>
<keyword evidence="8 15" id="KW-0067">ATP-binding</keyword>
<keyword evidence="6 15" id="KW-0347">Helicase</keyword>
<feature type="region of interest" description="DNA-binding and helicase activity, interacts with RecC" evidence="15">
    <location>
        <begin position="1"/>
        <end position="875"/>
    </location>
</feature>
<feature type="region of interest" description="Disordered" evidence="17">
    <location>
        <begin position="950"/>
        <end position="985"/>
    </location>
</feature>
<dbReference type="EC" id="3.1.11.5" evidence="15"/>
<feature type="region of interest" description="Disordered" evidence="17">
    <location>
        <begin position="896"/>
        <end position="927"/>
    </location>
</feature>
<keyword evidence="1 15" id="KW-0540">Nuclease</keyword>